<dbReference type="EMBL" id="VSRO01000015">
    <property type="protein sequence ID" value="TYK55087.1"/>
    <property type="molecule type" value="Genomic_DNA"/>
</dbReference>
<gene>
    <name evidence="2" type="ORF">FXO26_25030</name>
</gene>
<feature type="compositionally biased region" description="Polar residues" evidence="1">
    <location>
        <begin position="7"/>
        <end position="17"/>
    </location>
</feature>
<evidence type="ECO:0000313" key="2">
    <source>
        <dbReference type="EMBL" id="TYK55087.1"/>
    </source>
</evidence>
<protein>
    <submittedName>
        <fullName evidence="2">Uncharacterized protein</fullName>
    </submittedName>
</protein>
<name>A0A5D3G271_9PSED</name>
<proteinExistence type="predicted"/>
<sequence>MWLLAPSQASQLPQGNAFQMGKPARQPTPIYLTLRDQIVGAGLPAMAASQPTLIYLTPHDQPVGAGLLGEGPDVSSQLCQLFIVFPGPVHRE</sequence>
<reference evidence="2 3" key="1">
    <citation type="submission" date="2019-08" db="EMBL/GenBank/DDBJ databases">
        <title>Subclass B2 metallo-beta lactamase from Pseudomonas synxantha.</title>
        <authorList>
            <person name="Poirel L."/>
            <person name="Palmieri M."/>
            <person name="Masseron A."/>
            <person name="Perreten V."/>
            <person name="Nordman P."/>
        </authorList>
    </citation>
    <scope>NUCLEOTIDE SEQUENCE [LARGE SCALE GENOMIC DNA]</scope>
    <source>
        <strain evidence="2 3">MCP106</strain>
    </source>
</reference>
<accession>A0A5D3G271</accession>
<evidence type="ECO:0000256" key="1">
    <source>
        <dbReference type="SAM" id="MobiDB-lite"/>
    </source>
</evidence>
<dbReference type="Proteomes" id="UP000324029">
    <property type="component" value="Unassembled WGS sequence"/>
</dbReference>
<dbReference type="AlphaFoldDB" id="A0A5D3G271"/>
<reference evidence="2 3" key="2">
    <citation type="submission" date="2019-08" db="EMBL/GenBank/DDBJ databases">
        <authorList>
            <person name="Brilhante M."/>
            <person name="Perreten V."/>
        </authorList>
    </citation>
    <scope>NUCLEOTIDE SEQUENCE [LARGE SCALE GENOMIC DNA]</scope>
    <source>
        <strain evidence="2 3">MCP106</strain>
    </source>
</reference>
<comment type="caution">
    <text evidence="2">The sequence shown here is derived from an EMBL/GenBank/DDBJ whole genome shotgun (WGS) entry which is preliminary data.</text>
</comment>
<organism evidence="2 3">
    <name type="scientific">Pseudomonas synxantha</name>
    <dbReference type="NCBI Taxonomy" id="47883"/>
    <lineage>
        <taxon>Bacteria</taxon>
        <taxon>Pseudomonadati</taxon>
        <taxon>Pseudomonadota</taxon>
        <taxon>Gammaproteobacteria</taxon>
        <taxon>Pseudomonadales</taxon>
        <taxon>Pseudomonadaceae</taxon>
        <taxon>Pseudomonas</taxon>
    </lineage>
</organism>
<feature type="region of interest" description="Disordered" evidence="1">
    <location>
        <begin position="1"/>
        <end position="22"/>
    </location>
</feature>
<evidence type="ECO:0000313" key="3">
    <source>
        <dbReference type="Proteomes" id="UP000324029"/>
    </source>
</evidence>